<dbReference type="InterPro" id="IPR036236">
    <property type="entry name" value="Znf_C2H2_sf"/>
</dbReference>
<dbReference type="Pfam" id="PF00096">
    <property type="entry name" value="zf-C2H2"/>
    <property type="match status" value="6"/>
</dbReference>
<evidence type="ECO:0000256" key="8">
    <source>
        <dbReference type="PROSITE-ProRule" id="PRU00042"/>
    </source>
</evidence>
<feature type="compositionally biased region" description="Acidic residues" evidence="9">
    <location>
        <begin position="464"/>
        <end position="477"/>
    </location>
</feature>
<dbReference type="InterPro" id="IPR050331">
    <property type="entry name" value="Zinc_finger"/>
</dbReference>
<evidence type="ECO:0000256" key="7">
    <source>
        <dbReference type="ARBA" id="ARBA00023242"/>
    </source>
</evidence>
<proteinExistence type="predicted"/>
<evidence type="ECO:0000256" key="9">
    <source>
        <dbReference type="SAM" id="MobiDB-lite"/>
    </source>
</evidence>
<dbReference type="SUPFAM" id="SSF57667">
    <property type="entry name" value="beta-beta-alpha zinc fingers"/>
    <property type="match status" value="4"/>
</dbReference>
<reference evidence="11" key="1">
    <citation type="submission" date="2022-05" db="EMBL/GenBank/DDBJ databases">
        <authorList>
            <person name="Okamura Y."/>
        </authorList>
    </citation>
    <scope>NUCLEOTIDE SEQUENCE</scope>
</reference>
<evidence type="ECO:0000256" key="2">
    <source>
        <dbReference type="ARBA" id="ARBA00022723"/>
    </source>
</evidence>
<evidence type="ECO:0000313" key="12">
    <source>
        <dbReference type="Proteomes" id="UP001152562"/>
    </source>
</evidence>
<dbReference type="GO" id="GO:0010468">
    <property type="term" value="P:regulation of gene expression"/>
    <property type="evidence" value="ECO:0007669"/>
    <property type="project" value="TreeGrafter"/>
</dbReference>
<evidence type="ECO:0000256" key="5">
    <source>
        <dbReference type="ARBA" id="ARBA00022833"/>
    </source>
</evidence>
<feature type="domain" description="C2H2-type" evidence="10">
    <location>
        <begin position="216"/>
        <end position="244"/>
    </location>
</feature>
<dbReference type="InterPro" id="IPR013087">
    <property type="entry name" value="Znf_C2H2_type"/>
</dbReference>
<feature type="domain" description="C2H2-type" evidence="10">
    <location>
        <begin position="396"/>
        <end position="423"/>
    </location>
</feature>
<evidence type="ECO:0000313" key="11">
    <source>
        <dbReference type="EMBL" id="CAH4033283.1"/>
    </source>
</evidence>
<evidence type="ECO:0000256" key="3">
    <source>
        <dbReference type="ARBA" id="ARBA00022737"/>
    </source>
</evidence>
<evidence type="ECO:0000259" key="10">
    <source>
        <dbReference type="PROSITE" id="PS50157"/>
    </source>
</evidence>
<evidence type="ECO:0000256" key="4">
    <source>
        <dbReference type="ARBA" id="ARBA00022771"/>
    </source>
</evidence>
<feature type="compositionally biased region" description="Basic residues" evidence="9">
    <location>
        <begin position="442"/>
        <end position="452"/>
    </location>
</feature>
<dbReference type="EMBL" id="CALOZG010000029">
    <property type="protein sequence ID" value="CAH4033283.1"/>
    <property type="molecule type" value="Genomic_DNA"/>
</dbReference>
<dbReference type="Gene3D" id="3.30.160.60">
    <property type="entry name" value="Classic Zinc Finger"/>
    <property type="match status" value="6"/>
</dbReference>
<name>A0A9P0XFR6_PIEBR</name>
<feature type="region of interest" description="Disordered" evidence="9">
    <location>
        <begin position="435"/>
        <end position="477"/>
    </location>
</feature>
<keyword evidence="4 8" id="KW-0863">Zinc-finger</keyword>
<feature type="domain" description="C2H2-type" evidence="10">
    <location>
        <begin position="334"/>
        <end position="362"/>
    </location>
</feature>
<protein>
    <recommendedName>
        <fullName evidence="10">C2H2-type domain-containing protein</fullName>
    </recommendedName>
</protein>
<organism evidence="11 12">
    <name type="scientific">Pieris brassicae</name>
    <name type="common">White butterfly</name>
    <name type="synonym">Large white butterfly</name>
    <dbReference type="NCBI Taxonomy" id="7116"/>
    <lineage>
        <taxon>Eukaryota</taxon>
        <taxon>Metazoa</taxon>
        <taxon>Ecdysozoa</taxon>
        <taxon>Arthropoda</taxon>
        <taxon>Hexapoda</taxon>
        <taxon>Insecta</taxon>
        <taxon>Pterygota</taxon>
        <taxon>Neoptera</taxon>
        <taxon>Endopterygota</taxon>
        <taxon>Lepidoptera</taxon>
        <taxon>Glossata</taxon>
        <taxon>Ditrysia</taxon>
        <taxon>Papilionoidea</taxon>
        <taxon>Pieridae</taxon>
        <taxon>Pierinae</taxon>
        <taxon>Pieris</taxon>
    </lineage>
</organism>
<evidence type="ECO:0000256" key="1">
    <source>
        <dbReference type="ARBA" id="ARBA00004123"/>
    </source>
</evidence>
<feature type="domain" description="C2H2-type" evidence="10">
    <location>
        <begin position="156"/>
        <end position="184"/>
    </location>
</feature>
<dbReference type="AlphaFoldDB" id="A0A9P0XFR6"/>
<dbReference type="GO" id="GO:0008270">
    <property type="term" value="F:zinc ion binding"/>
    <property type="evidence" value="ECO:0007669"/>
    <property type="project" value="UniProtKB-KW"/>
</dbReference>
<sequence length="477" mass="57367">MLVYPQPLRFLYTRHCLENIQKKMAEPMPIYPPGVSFDQKYAEHYEQALKMEEQQYIQDPKSYNPKPFEALPEPSQVEPKLEPEPGKPIRFISVNSSQLTDEQRAMYESVLSTWKPVMFPKQVKRYICEKCNKEFKNYQNLYLHTTRVHSTEESAVLCNICDKSFKNKHYLYMHRMNKHYSESEKCFCQFCLQEFRTRRALHMHVKRFHPNTLPELKCPECGKEFRVPYKLRYHIDACHRPDNEKYKCHICQKLYKSHLNLNRHLHFQHSQVPRHPCVFCDMTFKSRHHMKRHILNIHPPLESKVQCPECLKEFKNDQYLKEHMQVHSSLDSKVKCDLCDKFFHSAIRLKKHKKIVHPDKPKLRCEKCDKEFAHAHYLRRHHNSVHMDVDESQYEHECDQCGKKFKIKRYLNNHLQRHEQQHLKRISQMVKTVMDDGTEKKATKRGRPKRTRKEIEFVKCEPVSSEEETGSEDSESE</sequence>
<dbReference type="PROSITE" id="PS00028">
    <property type="entry name" value="ZINC_FINGER_C2H2_1"/>
    <property type="match status" value="10"/>
</dbReference>
<feature type="domain" description="C2H2-type" evidence="10">
    <location>
        <begin position="363"/>
        <end position="391"/>
    </location>
</feature>
<dbReference type="PANTHER" id="PTHR16515:SF2">
    <property type="entry name" value="PR DOMAIN ZINC FINGER PROTEIN 4"/>
    <property type="match status" value="1"/>
</dbReference>
<dbReference type="PROSITE" id="PS50157">
    <property type="entry name" value="ZINC_FINGER_C2H2_2"/>
    <property type="match status" value="9"/>
</dbReference>
<comment type="subcellular location">
    <subcellularLocation>
        <location evidence="1">Nucleus</location>
    </subcellularLocation>
</comment>
<feature type="domain" description="C2H2-type" evidence="10">
    <location>
        <begin position="246"/>
        <end position="270"/>
    </location>
</feature>
<dbReference type="GO" id="GO:0005634">
    <property type="term" value="C:nucleus"/>
    <property type="evidence" value="ECO:0007669"/>
    <property type="project" value="TreeGrafter"/>
</dbReference>
<accession>A0A9P0XFR6</accession>
<keyword evidence="12" id="KW-1185">Reference proteome</keyword>
<dbReference type="Proteomes" id="UP001152562">
    <property type="component" value="Unassembled WGS sequence"/>
</dbReference>
<keyword evidence="3" id="KW-0677">Repeat</keyword>
<feature type="region of interest" description="Disordered" evidence="9">
    <location>
        <begin position="62"/>
        <end position="82"/>
    </location>
</feature>
<keyword evidence="7" id="KW-0539">Nucleus</keyword>
<keyword evidence="5" id="KW-0862">Zinc</keyword>
<keyword evidence="2" id="KW-0479">Metal-binding</keyword>
<dbReference type="SMART" id="SM00355">
    <property type="entry name" value="ZnF_C2H2"/>
    <property type="match status" value="10"/>
</dbReference>
<comment type="caution">
    <text evidence="11">The sequence shown here is derived from an EMBL/GenBank/DDBJ whole genome shotgun (WGS) entry which is preliminary data.</text>
</comment>
<gene>
    <name evidence="11" type="ORF">PIBRA_LOCUS9585</name>
</gene>
<evidence type="ECO:0000256" key="6">
    <source>
        <dbReference type="ARBA" id="ARBA00023125"/>
    </source>
</evidence>
<keyword evidence="6" id="KW-0238">DNA-binding</keyword>
<feature type="domain" description="C2H2-type" evidence="10">
    <location>
        <begin position="305"/>
        <end position="332"/>
    </location>
</feature>
<feature type="domain" description="C2H2-type" evidence="10">
    <location>
        <begin position="186"/>
        <end position="214"/>
    </location>
</feature>
<dbReference type="PANTHER" id="PTHR16515">
    <property type="entry name" value="PR DOMAIN ZINC FINGER PROTEIN"/>
    <property type="match status" value="1"/>
</dbReference>
<feature type="domain" description="C2H2-type" evidence="10">
    <location>
        <begin position="126"/>
        <end position="154"/>
    </location>
</feature>